<evidence type="ECO:0000256" key="2">
    <source>
        <dbReference type="ARBA" id="ARBA00022741"/>
    </source>
</evidence>
<dbReference type="GO" id="GO:0005524">
    <property type="term" value="F:ATP binding"/>
    <property type="evidence" value="ECO:0007669"/>
    <property type="project" value="UniProtKB-KW"/>
</dbReference>
<dbReference type="InterPro" id="IPR003439">
    <property type="entry name" value="ABC_transporter-like_ATP-bd"/>
</dbReference>
<dbReference type="KEGG" id="aram:KAR29_00235"/>
<dbReference type="Gene3D" id="3.40.50.300">
    <property type="entry name" value="P-loop containing nucleotide triphosphate hydrolases"/>
    <property type="match status" value="1"/>
</dbReference>
<proteinExistence type="predicted"/>
<dbReference type="SUPFAM" id="SSF52540">
    <property type="entry name" value="P-loop containing nucleoside triphosphate hydrolases"/>
    <property type="match status" value="1"/>
</dbReference>
<accession>A0A9Q7AP88</accession>
<dbReference type="PROSITE" id="PS00211">
    <property type="entry name" value="ABC_TRANSPORTER_1"/>
    <property type="match status" value="1"/>
</dbReference>
<dbReference type="AlphaFoldDB" id="A0A9Q7AP88"/>
<evidence type="ECO:0000259" key="4">
    <source>
        <dbReference type="PROSITE" id="PS50893"/>
    </source>
</evidence>
<gene>
    <name evidence="5" type="ORF">KAR29_00235</name>
</gene>
<dbReference type="RefSeq" id="WP_274373651.1">
    <property type="nucleotide sequence ID" value="NZ_CP072943.1"/>
</dbReference>
<organism evidence="5 6">
    <name type="scientific">Aminithiophilus ramosus</name>
    <dbReference type="NCBI Taxonomy" id="3029084"/>
    <lineage>
        <taxon>Bacteria</taxon>
        <taxon>Thermotogati</taxon>
        <taxon>Synergistota</taxon>
        <taxon>Synergistia</taxon>
        <taxon>Synergistales</taxon>
        <taxon>Aminithiophilaceae</taxon>
        <taxon>Aminithiophilus</taxon>
    </lineage>
</organism>
<dbReference type="GO" id="GO:0016887">
    <property type="term" value="F:ATP hydrolysis activity"/>
    <property type="evidence" value="ECO:0007669"/>
    <property type="project" value="InterPro"/>
</dbReference>
<dbReference type="InterPro" id="IPR017871">
    <property type="entry name" value="ABC_transporter-like_CS"/>
</dbReference>
<keyword evidence="1" id="KW-0813">Transport</keyword>
<sequence>MEGIRLQGLTKSYALPGGTLRALDGLSLCLPSGSFTVVLGRSGSGKTTLLRLLAGLEAPTEGRILFPPALASRGRSAVGLVFQEPRLMPWLTVEENVAFALKGRLDGEAVAERTDSTLALLGLEAFRSAYPDQISGGMAQRVALGRTLVFDPEVILMDEPFGALDYFTRRRLQGEIAELHRRTAKTFILVTHDVEEALALGDTVVVLEAGRVVDRLDILLPRPRETGWPQFLPLRRRVLEAIVGGDDLAGDR</sequence>
<dbReference type="EMBL" id="CP072943">
    <property type="protein sequence ID" value="QTX32417.1"/>
    <property type="molecule type" value="Genomic_DNA"/>
</dbReference>
<dbReference type="PANTHER" id="PTHR42788:SF19">
    <property type="entry name" value="ALIPHATIC SULFONATES IMPORT ATP-BINDING PROTEIN SSUB 2"/>
    <property type="match status" value="1"/>
</dbReference>
<protein>
    <submittedName>
        <fullName evidence="5">ABC transporter ATP-binding protein</fullName>
    </submittedName>
</protein>
<dbReference type="InterPro" id="IPR050166">
    <property type="entry name" value="ABC_transporter_ATP-bind"/>
</dbReference>
<feature type="domain" description="ABC transporter" evidence="4">
    <location>
        <begin position="4"/>
        <end position="234"/>
    </location>
</feature>
<keyword evidence="3 5" id="KW-0067">ATP-binding</keyword>
<dbReference type="Pfam" id="PF00005">
    <property type="entry name" value="ABC_tran"/>
    <property type="match status" value="1"/>
</dbReference>
<dbReference type="PANTHER" id="PTHR42788">
    <property type="entry name" value="TAURINE IMPORT ATP-BINDING PROTEIN-RELATED"/>
    <property type="match status" value="1"/>
</dbReference>
<dbReference type="PROSITE" id="PS50893">
    <property type="entry name" value="ABC_TRANSPORTER_2"/>
    <property type="match status" value="1"/>
</dbReference>
<keyword evidence="2" id="KW-0547">Nucleotide-binding</keyword>
<reference evidence="6" key="1">
    <citation type="submission" date="2021-04" db="EMBL/GenBank/DDBJ databases">
        <title>A novel Synergistetes isolate from a pyrite-forming mixed culture.</title>
        <authorList>
            <person name="Bunk B."/>
            <person name="Sproer C."/>
            <person name="Spring S."/>
            <person name="Pester M."/>
        </authorList>
    </citation>
    <scope>NUCLEOTIDE SEQUENCE [LARGE SCALE GENOMIC DNA]</scope>
    <source>
        <strain evidence="6">J.5.4.2-T.3.5.2</strain>
    </source>
</reference>
<evidence type="ECO:0000313" key="6">
    <source>
        <dbReference type="Proteomes" id="UP000671879"/>
    </source>
</evidence>
<evidence type="ECO:0000256" key="3">
    <source>
        <dbReference type="ARBA" id="ARBA00022840"/>
    </source>
</evidence>
<dbReference type="Proteomes" id="UP000671879">
    <property type="component" value="Chromosome"/>
</dbReference>
<keyword evidence="6" id="KW-1185">Reference proteome</keyword>
<evidence type="ECO:0000256" key="1">
    <source>
        <dbReference type="ARBA" id="ARBA00022448"/>
    </source>
</evidence>
<dbReference type="InterPro" id="IPR003593">
    <property type="entry name" value="AAA+_ATPase"/>
</dbReference>
<evidence type="ECO:0000313" key="5">
    <source>
        <dbReference type="EMBL" id="QTX32417.1"/>
    </source>
</evidence>
<dbReference type="InterPro" id="IPR027417">
    <property type="entry name" value="P-loop_NTPase"/>
</dbReference>
<dbReference type="SMART" id="SM00382">
    <property type="entry name" value="AAA"/>
    <property type="match status" value="1"/>
</dbReference>
<name>A0A9Q7AP88_9BACT</name>